<evidence type="ECO:0000313" key="4">
    <source>
        <dbReference type="Proteomes" id="UP000248134"/>
    </source>
</evidence>
<feature type="region of interest" description="Disordered" evidence="1">
    <location>
        <begin position="99"/>
        <end position="122"/>
    </location>
</feature>
<feature type="transmembrane region" description="Helical" evidence="2">
    <location>
        <begin position="20"/>
        <end position="38"/>
    </location>
</feature>
<feature type="transmembrane region" description="Helical" evidence="2">
    <location>
        <begin position="50"/>
        <end position="67"/>
    </location>
</feature>
<keyword evidence="2" id="KW-0812">Transmembrane</keyword>
<evidence type="ECO:0000313" key="3">
    <source>
        <dbReference type="EMBL" id="PZA11558.1"/>
    </source>
</evidence>
<dbReference type="Proteomes" id="UP000248134">
    <property type="component" value="Unassembled WGS sequence"/>
</dbReference>
<evidence type="ECO:0000256" key="2">
    <source>
        <dbReference type="SAM" id="Phobius"/>
    </source>
</evidence>
<name>A0A323UVB4_RHOPL</name>
<dbReference type="EMBL" id="QKQS01000023">
    <property type="protein sequence ID" value="PZA11558.1"/>
    <property type="molecule type" value="Genomic_DNA"/>
</dbReference>
<reference evidence="3 4" key="1">
    <citation type="submission" date="2018-06" db="EMBL/GenBank/DDBJ databases">
        <title>Draft Whole-Genome Sequence of the purple photosynthetic bacterium Rhodospeudomonas palustris XCP.</title>
        <authorList>
            <person name="Rayyan A."/>
            <person name="Meyer T.E."/>
            <person name="Kyndt J.A."/>
        </authorList>
    </citation>
    <scope>NUCLEOTIDE SEQUENCE [LARGE SCALE GENOMIC DNA]</scope>
    <source>
        <strain evidence="3 4">XCP</strain>
    </source>
</reference>
<evidence type="ECO:0000256" key="1">
    <source>
        <dbReference type="SAM" id="MobiDB-lite"/>
    </source>
</evidence>
<organism evidence="3 4">
    <name type="scientific">Rhodopseudomonas palustris</name>
    <dbReference type="NCBI Taxonomy" id="1076"/>
    <lineage>
        <taxon>Bacteria</taxon>
        <taxon>Pseudomonadati</taxon>
        <taxon>Pseudomonadota</taxon>
        <taxon>Alphaproteobacteria</taxon>
        <taxon>Hyphomicrobiales</taxon>
        <taxon>Nitrobacteraceae</taxon>
        <taxon>Rhodopseudomonas</taxon>
    </lineage>
</organism>
<keyword evidence="2" id="KW-0472">Membrane</keyword>
<sequence>MEGRFGPRSRWQRPIQRSSAVNFLVKAFYQIPVIGWLVKDAKHGSPEAPYFFLFNAVVVGAALIYTFGYPLVITVAVAGAFAGIAGLVVLTAGDAFDKRASRPAADVRRPKPAVVRPLKKAA</sequence>
<accession>A0A323UVB4</accession>
<protein>
    <submittedName>
        <fullName evidence="3">Uncharacterized protein</fullName>
    </submittedName>
</protein>
<feature type="transmembrane region" description="Helical" evidence="2">
    <location>
        <begin position="73"/>
        <end position="92"/>
    </location>
</feature>
<keyword evidence="2" id="KW-1133">Transmembrane helix</keyword>
<dbReference type="AlphaFoldDB" id="A0A323UVB4"/>
<feature type="compositionally biased region" description="Basic and acidic residues" evidence="1">
    <location>
        <begin position="99"/>
        <end position="109"/>
    </location>
</feature>
<comment type="caution">
    <text evidence="3">The sequence shown here is derived from an EMBL/GenBank/DDBJ whole genome shotgun (WGS) entry which is preliminary data.</text>
</comment>
<gene>
    <name evidence="3" type="ORF">DNX69_15330</name>
</gene>
<dbReference type="OrthoDB" id="8479738at2"/>
<proteinExistence type="predicted"/>